<evidence type="ECO:0000256" key="4">
    <source>
        <dbReference type="ARBA" id="ARBA00023136"/>
    </source>
</evidence>
<evidence type="ECO:0000256" key="3">
    <source>
        <dbReference type="ARBA" id="ARBA00022989"/>
    </source>
</evidence>
<comment type="caution">
    <text evidence="8">The sequence shown here is derived from an EMBL/GenBank/DDBJ whole genome shotgun (WGS) entry which is preliminary data.</text>
</comment>
<dbReference type="InterPro" id="IPR020846">
    <property type="entry name" value="MFS_dom"/>
</dbReference>
<dbReference type="EMBL" id="VIWT01000001">
    <property type="protein sequence ID" value="TWF99974.1"/>
    <property type="molecule type" value="Genomic_DNA"/>
</dbReference>
<dbReference type="OrthoDB" id="4335856at2"/>
<feature type="transmembrane region" description="Helical" evidence="6">
    <location>
        <begin position="254"/>
        <end position="273"/>
    </location>
</feature>
<evidence type="ECO:0000259" key="7">
    <source>
        <dbReference type="PROSITE" id="PS50850"/>
    </source>
</evidence>
<dbReference type="PROSITE" id="PS50850">
    <property type="entry name" value="MFS"/>
    <property type="match status" value="1"/>
</dbReference>
<evidence type="ECO:0000256" key="2">
    <source>
        <dbReference type="ARBA" id="ARBA00022692"/>
    </source>
</evidence>
<evidence type="ECO:0000313" key="9">
    <source>
        <dbReference type="Proteomes" id="UP000317940"/>
    </source>
</evidence>
<reference evidence="8 9" key="1">
    <citation type="submission" date="2019-06" db="EMBL/GenBank/DDBJ databases">
        <title>Sequencing the genomes of 1000 actinobacteria strains.</title>
        <authorList>
            <person name="Klenk H.-P."/>
        </authorList>
    </citation>
    <scope>NUCLEOTIDE SEQUENCE [LARGE SCALE GENOMIC DNA]</scope>
    <source>
        <strain evidence="8 9">DSM 44826</strain>
    </source>
</reference>
<feature type="transmembrane region" description="Helical" evidence="6">
    <location>
        <begin position="116"/>
        <end position="140"/>
    </location>
</feature>
<feature type="domain" description="Major facilitator superfamily (MFS) profile" evidence="7">
    <location>
        <begin position="215"/>
        <end position="399"/>
    </location>
</feature>
<feature type="transmembrane region" description="Helical" evidence="6">
    <location>
        <begin position="280"/>
        <end position="299"/>
    </location>
</feature>
<evidence type="ECO:0000256" key="5">
    <source>
        <dbReference type="SAM" id="MobiDB-lite"/>
    </source>
</evidence>
<evidence type="ECO:0000313" key="8">
    <source>
        <dbReference type="EMBL" id="TWF99974.1"/>
    </source>
</evidence>
<feature type="transmembrane region" description="Helical" evidence="6">
    <location>
        <begin position="28"/>
        <end position="51"/>
    </location>
</feature>
<feature type="transmembrane region" description="Helical" evidence="6">
    <location>
        <begin position="215"/>
        <end position="234"/>
    </location>
</feature>
<feature type="transmembrane region" description="Helical" evidence="6">
    <location>
        <begin position="338"/>
        <end position="360"/>
    </location>
</feature>
<dbReference type="GO" id="GO:0022857">
    <property type="term" value="F:transmembrane transporter activity"/>
    <property type="evidence" value="ECO:0007669"/>
    <property type="project" value="InterPro"/>
</dbReference>
<evidence type="ECO:0000256" key="6">
    <source>
        <dbReference type="SAM" id="Phobius"/>
    </source>
</evidence>
<feature type="transmembrane region" description="Helical" evidence="6">
    <location>
        <begin position="57"/>
        <end position="79"/>
    </location>
</feature>
<keyword evidence="2 6" id="KW-0812">Transmembrane</keyword>
<dbReference type="RefSeq" id="WP_145906144.1">
    <property type="nucleotide sequence ID" value="NZ_BAAAMZ010000021.1"/>
</dbReference>
<feature type="transmembrane region" description="Helical" evidence="6">
    <location>
        <begin position="91"/>
        <end position="110"/>
    </location>
</feature>
<keyword evidence="4 6" id="KW-0472">Membrane</keyword>
<feature type="transmembrane region" description="Helical" evidence="6">
    <location>
        <begin position="147"/>
        <end position="166"/>
    </location>
</feature>
<proteinExistence type="predicted"/>
<dbReference type="Gene3D" id="1.20.1250.20">
    <property type="entry name" value="MFS general substrate transporter like domains"/>
    <property type="match status" value="1"/>
</dbReference>
<dbReference type="GO" id="GO:0005886">
    <property type="term" value="C:plasma membrane"/>
    <property type="evidence" value="ECO:0007669"/>
    <property type="project" value="UniProtKB-SubCell"/>
</dbReference>
<protein>
    <recommendedName>
        <fullName evidence="7">Major facilitator superfamily (MFS) profile domain-containing protein</fullName>
    </recommendedName>
</protein>
<name>A0A561UKU0_9ACTN</name>
<feature type="transmembrane region" description="Helical" evidence="6">
    <location>
        <begin position="311"/>
        <end position="331"/>
    </location>
</feature>
<organism evidence="8 9">
    <name type="scientific">Kitasatospora viridis</name>
    <dbReference type="NCBI Taxonomy" id="281105"/>
    <lineage>
        <taxon>Bacteria</taxon>
        <taxon>Bacillati</taxon>
        <taxon>Actinomycetota</taxon>
        <taxon>Actinomycetes</taxon>
        <taxon>Kitasatosporales</taxon>
        <taxon>Streptomycetaceae</taxon>
        <taxon>Kitasatospora</taxon>
    </lineage>
</organism>
<gene>
    <name evidence="8" type="ORF">FHX73_113835</name>
</gene>
<comment type="subcellular location">
    <subcellularLocation>
        <location evidence="1">Cell membrane</location>
        <topology evidence="1">Multi-pass membrane protein</topology>
    </subcellularLocation>
</comment>
<feature type="transmembrane region" description="Helical" evidence="6">
    <location>
        <begin position="172"/>
        <end position="194"/>
    </location>
</feature>
<accession>A0A561UKU0</accession>
<keyword evidence="3 6" id="KW-1133">Transmembrane helix</keyword>
<dbReference type="InterPro" id="IPR036259">
    <property type="entry name" value="MFS_trans_sf"/>
</dbReference>
<sequence>MSPRLRVAGRTPAHHAPRPAADPARPALIALYAVGSLPGYLAPAVVARLVAGCSLTATQAGAVGSALLLASAAAGLALAGRVAILGQARTARAGLLLLLLGCPLAGTAGPGAGLRLLVGCLLAGLGAGTAGAVAATGIAAAPEPHRVSVRGLLATSGAAGFLYLLLPRLGRAPAVPFLALAVLAALAFPLTMRLPAARCGAARAVRGRRLPHRRAGLALAGGMALWSLAQNALWGISTQIGLHQAGLTERRIGLVLAVALAGGLLGVLAAGALGDRFGRALPVGAGTAAIALCVALTAASRSAAAFAGGEVLWNGLYPLVLSYLLGTAAALDPAGRWTVLAGAACTLGLVGGPLTGALLAARVGGAPVGALLGGALLLAAVPLTLAARARPVIPAQRRG</sequence>
<feature type="region of interest" description="Disordered" evidence="5">
    <location>
        <begin position="1"/>
        <end position="20"/>
    </location>
</feature>
<evidence type="ECO:0000256" key="1">
    <source>
        <dbReference type="ARBA" id="ARBA00004651"/>
    </source>
</evidence>
<dbReference type="Proteomes" id="UP000317940">
    <property type="component" value="Unassembled WGS sequence"/>
</dbReference>
<dbReference type="SUPFAM" id="SSF103473">
    <property type="entry name" value="MFS general substrate transporter"/>
    <property type="match status" value="1"/>
</dbReference>
<feature type="transmembrane region" description="Helical" evidence="6">
    <location>
        <begin position="366"/>
        <end position="387"/>
    </location>
</feature>
<dbReference type="AlphaFoldDB" id="A0A561UKU0"/>
<keyword evidence="9" id="KW-1185">Reference proteome</keyword>